<name>A0A2U2BQU3_9PROT</name>
<dbReference type="FunFam" id="3.40.605.10:FF:000004">
    <property type="entry name" value="Aldehyde dehydrogenase"/>
    <property type="match status" value="1"/>
</dbReference>
<dbReference type="Proteomes" id="UP000245168">
    <property type="component" value="Unassembled WGS sequence"/>
</dbReference>
<dbReference type="Gene3D" id="3.40.309.10">
    <property type="entry name" value="Aldehyde Dehydrogenase, Chain A, domain 2"/>
    <property type="match status" value="1"/>
</dbReference>
<keyword evidence="3" id="KW-0520">NAD</keyword>
<dbReference type="SUPFAM" id="SSF53720">
    <property type="entry name" value="ALDH-like"/>
    <property type="match status" value="1"/>
</dbReference>
<reference evidence="10" key="1">
    <citation type="submission" date="2018-05" db="EMBL/GenBank/DDBJ databases">
        <authorList>
            <person name="Liu B.-T."/>
        </authorList>
    </citation>
    <scope>NUCLEOTIDE SEQUENCE [LARGE SCALE GENOMIC DNA]</scope>
    <source>
        <strain evidence="10">WD6-1</strain>
    </source>
</reference>
<dbReference type="AlphaFoldDB" id="A0A2U2BQU3"/>
<dbReference type="PANTHER" id="PTHR43570:SF20">
    <property type="entry name" value="ALDEHYDE DEHYDROGENASE ALDX-RELATED"/>
    <property type="match status" value="1"/>
</dbReference>
<dbReference type="InterPro" id="IPR029510">
    <property type="entry name" value="Ald_DH_CS_GLU"/>
</dbReference>
<comment type="caution">
    <text evidence="9">The sequence shown here is derived from an EMBL/GenBank/DDBJ whole genome shotgun (WGS) entry which is preliminary data.</text>
</comment>
<feature type="active site" evidence="5">
    <location>
        <position position="253"/>
    </location>
</feature>
<keyword evidence="10" id="KW-1185">Reference proteome</keyword>
<evidence type="ECO:0000256" key="1">
    <source>
        <dbReference type="ARBA" id="ARBA00009986"/>
    </source>
</evidence>
<evidence type="ECO:0000256" key="5">
    <source>
        <dbReference type="PIRSR" id="PIRSR036492-1"/>
    </source>
</evidence>
<evidence type="ECO:0000256" key="6">
    <source>
        <dbReference type="PROSITE-ProRule" id="PRU10007"/>
    </source>
</evidence>
<dbReference type="InterPro" id="IPR016163">
    <property type="entry name" value="Ald_DH_C"/>
</dbReference>
<keyword evidence="2 4" id="KW-0560">Oxidoreductase</keyword>
<dbReference type="InterPro" id="IPR012394">
    <property type="entry name" value="Aldehyde_DH_NAD(P)"/>
</dbReference>
<dbReference type="OrthoDB" id="7168186at2"/>
<dbReference type="GO" id="GO:0004029">
    <property type="term" value="F:aldehyde dehydrogenase (NAD+) activity"/>
    <property type="evidence" value="ECO:0007669"/>
    <property type="project" value="TreeGrafter"/>
</dbReference>
<comment type="similarity">
    <text evidence="1 4 7">Belongs to the aldehyde dehydrogenase family.</text>
</comment>
<dbReference type="GO" id="GO:0006081">
    <property type="term" value="P:aldehyde metabolic process"/>
    <property type="evidence" value="ECO:0007669"/>
    <property type="project" value="InterPro"/>
</dbReference>
<dbReference type="InterPro" id="IPR016160">
    <property type="entry name" value="Ald_DH_CS_CYS"/>
</dbReference>
<evidence type="ECO:0000256" key="4">
    <source>
        <dbReference type="PIRNR" id="PIRNR036492"/>
    </source>
</evidence>
<evidence type="ECO:0000256" key="3">
    <source>
        <dbReference type="ARBA" id="ARBA00023027"/>
    </source>
</evidence>
<evidence type="ECO:0000259" key="8">
    <source>
        <dbReference type="Pfam" id="PF00171"/>
    </source>
</evidence>
<dbReference type="PROSITE" id="PS00070">
    <property type="entry name" value="ALDEHYDE_DEHYDR_CYS"/>
    <property type="match status" value="1"/>
</dbReference>
<evidence type="ECO:0000256" key="2">
    <source>
        <dbReference type="ARBA" id="ARBA00023002"/>
    </source>
</evidence>
<dbReference type="PANTHER" id="PTHR43570">
    <property type="entry name" value="ALDEHYDE DEHYDROGENASE"/>
    <property type="match status" value="1"/>
</dbReference>
<accession>A0A2U2BQU3</accession>
<dbReference type="GO" id="GO:0005737">
    <property type="term" value="C:cytoplasm"/>
    <property type="evidence" value="ECO:0007669"/>
    <property type="project" value="TreeGrafter"/>
</dbReference>
<organism evidence="9 10">
    <name type="scientific">Marinicauda salina</name>
    <dbReference type="NCBI Taxonomy" id="2135793"/>
    <lineage>
        <taxon>Bacteria</taxon>
        <taxon>Pseudomonadati</taxon>
        <taxon>Pseudomonadota</taxon>
        <taxon>Alphaproteobacteria</taxon>
        <taxon>Maricaulales</taxon>
        <taxon>Maricaulaceae</taxon>
        <taxon>Marinicauda</taxon>
    </lineage>
</organism>
<sequence>MSEVETRQIERMKSVLEAQKSAFAAEPRRSIEERKHDLKKIEEMVKARAADFAEAINADYGRRSAAETQIAEIGFMVADAKHARQNLTKWAAIKRKSVPMTMAPGKAYVRREPKGVAGVVAPWNYPMQLALAPLVAALAAGCRAMIKPSEFTPRTAELLKETLSELFDEDHVAVITGGPEVAKAFCDLPFDHLFYTGSTHVGRMVAEAAAKNLTPVTLELGGKSPTVIASDFDVAEAAKTIAWGKYFNAGQTCVAPDYVLTPKGTETQFAEAVIASAQRYWPHGESNADYTALVSERHHDRIGELVEEARSAGAQVIQAEFDEAPEQGIRAFPPTVVINPPEDIRLMQEEIFGPVLPVLGHDGMVDAAEFVNRRDRPLALYVYAKSKRTARDFLDRTISGGAAVNVPMLHLSVEDLPFGGVGASGYGAYHGEAGFLTFTHERAVFEAPVWHPSRLIAPPYGKMFDFFKKLQAG</sequence>
<dbReference type="InterPro" id="IPR016162">
    <property type="entry name" value="Ald_DH_N"/>
</dbReference>
<dbReference type="InterPro" id="IPR016161">
    <property type="entry name" value="Ald_DH/histidinol_DH"/>
</dbReference>
<dbReference type="RefSeq" id="WP_109253882.1">
    <property type="nucleotide sequence ID" value="NZ_QEXV01000007.1"/>
</dbReference>
<proteinExistence type="inferred from homology"/>
<dbReference type="Gene3D" id="3.40.605.10">
    <property type="entry name" value="Aldehyde Dehydrogenase, Chain A, domain 1"/>
    <property type="match status" value="1"/>
</dbReference>
<evidence type="ECO:0000313" key="10">
    <source>
        <dbReference type="Proteomes" id="UP000245168"/>
    </source>
</evidence>
<dbReference type="PROSITE" id="PS00687">
    <property type="entry name" value="ALDEHYDE_DEHYDR_GLU"/>
    <property type="match status" value="1"/>
</dbReference>
<dbReference type="CDD" id="cd07133">
    <property type="entry name" value="ALDH_CALDH_CalB"/>
    <property type="match status" value="1"/>
</dbReference>
<dbReference type="PIRSF" id="PIRSF036492">
    <property type="entry name" value="ALDH"/>
    <property type="match status" value="1"/>
</dbReference>
<dbReference type="InterPro" id="IPR015590">
    <property type="entry name" value="Aldehyde_DH_dom"/>
</dbReference>
<gene>
    <name evidence="9" type="ORF">DDZ18_13230</name>
</gene>
<evidence type="ECO:0000256" key="7">
    <source>
        <dbReference type="RuleBase" id="RU003345"/>
    </source>
</evidence>
<evidence type="ECO:0000313" key="9">
    <source>
        <dbReference type="EMBL" id="PWE16380.1"/>
    </source>
</evidence>
<protein>
    <recommendedName>
        <fullName evidence="4">Aldehyde dehydrogenase</fullName>
    </recommendedName>
</protein>
<dbReference type="Pfam" id="PF00171">
    <property type="entry name" value="Aldedh"/>
    <property type="match status" value="1"/>
</dbReference>
<feature type="active site" evidence="5 6">
    <location>
        <position position="219"/>
    </location>
</feature>
<dbReference type="EMBL" id="QEXV01000007">
    <property type="protein sequence ID" value="PWE16380.1"/>
    <property type="molecule type" value="Genomic_DNA"/>
</dbReference>
<feature type="domain" description="Aldehyde dehydrogenase" evidence="8">
    <location>
        <begin position="4"/>
        <end position="443"/>
    </location>
</feature>